<dbReference type="CDD" id="cd00093">
    <property type="entry name" value="HTH_XRE"/>
    <property type="match status" value="1"/>
</dbReference>
<dbReference type="Pfam" id="PF01381">
    <property type="entry name" value="HTH_3"/>
    <property type="match status" value="1"/>
</dbReference>
<dbReference type="SUPFAM" id="SSF47413">
    <property type="entry name" value="lambda repressor-like DNA-binding domains"/>
    <property type="match status" value="1"/>
</dbReference>
<evidence type="ECO:0000313" key="3">
    <source>
        <dbReference type="Proteomes" id="UP000249185"/>
    </source>
</evidence>
<dbReference type="EMBL" id="QFPW01000002">
    <property type="protein sequence ID" value="PZQ51569.1"/>
    <property type="molecule type" value="Genomic_DNA"/>
</dbReference>
<dbReference type="AlphaFoldDB" id="A0A2W5NH38"/>
<evidence type="ECO:0000313" key="2">
    <source>
        <dbReference type="EMBL" id="PZQ51569.1"/>
    </source>
</evidence>
<reference evidence="2 3" key="1">
    <citation type="submission" date="2017-08" db="EMBL/GenBank/DDBJ databases">
        <title>Infants hospitalized years apart are colonized by the same room-sourced microbial strains.</title>
        <authorList>
            <person name="Brooks B."/>
            <person name="Olm M.R."/>
            <person name="Firek B.A."/>
            <person name="Baker R."/>
            <person name="Thomas B.C."/>
            <person name="Morowitz M.J."/>
            <person name="Banfield J.F."/>
        </authorList>
    </citation>
    <scope>NUCLEOTIDE SEQUENCE [LARGE SCALE GENOMIC DNA]</scope>
    <source>
        <strain evidence="2">S2_005_002_R2_34</strain>
    </source>
</reference>
<dbReference type="Gene3D" id="1.10.260.40">
    <property type="entry name" value="lambda repressor-like DNA-binding domains"/>
    <property type="match status" value="1"/>
</dbReference>
<gene>
    <name evidence="2" type="ORF">DI556_05280</name>
</gene>
<evidence type="ECO:0000259" key="1">
    <source>
        <dbReference type="PROSITE" id="PS50943"/>
    </source>
</evidence>
<comment type="caution">
    <text evidence="2">The sequence shown here is derived from an EMBL/GenBank/DDBJ whole genome shotgun (WGS) entry which is preliminary data.</text>
</comment>
<organism evidence="2 3">
    <name type="scientific">Rhodovulum sulfidophilum</name>
    <name type="common">Rhodobacter sulfidophilus</name>
    <dbReference type="NCBI Taxonomy" id="35806"/>
    <lineage>
        <taxon>Bacteria</taxon>
        <taxon>Pseudomonadati</taxon>
        <taxon>Pseudomonadota</taxon>
        <taxon>Alphaproteobacteria</taxon>
        <taxon>Rhodobacterales</taxon>
        <taxon>Paracoccaceae</taxon>
        <taxon>Rhodovulum</taxon>
    </lineage>
</organism>
<dbReference type="InterPro" id="IPR010982">
    <property type="entry name" value="Lambda_DNA-bd_dom_sf"/>
</dbReference>
<protein>
    <submittedName>
        <fullName evidence="2">Transcriptional regulator</fullName>
    </submittedName>
</protein>
<dbReference type="Proteomes" id="UP000249185">
    <property type="component" value="Unassembled WGS sequence"/>
</dbReference>
<dbReference type="PROSITE" id="PS50943">
    <property type="entry name" value="HTH_CROC1"/>
    <property type="match status" value="1"/>
</dbReference>
<dbReference type="GO" id="GO:0003677">
    <property type="term" value="F:DNA binding"/>
    <property type="evidence" value="ECO:0007669"/>
    <property type="project" value="InterPro"/>
</dbReference>
<sequence>MRARREALGVSQGRLGRQLGLTFSQIQKYEKGSNRIGAGRLYQIAVFLNVPLSYFFEGLEGATPEVLGTPPVRDEASELVDAFRAIAGQGTRQSVLALVRSLSGRPPMAEPAER</sequence>
<dbReference type="SMART" id="SM00530">
    <property type="entry name" value="HTH_XRE"/>
    <property type="match status" value="1"/>
</dbReference>
<feature type="domain" description="HTH cro/C1-type" evidence="1">
    <location>
        <begin position="1"/>
        <end position="55"/>
    </location>
</feature>
<proteinExistence type="predicted"/>
<name>A0A2W5NH38_RHOSU</name>
<dbReference type="InterPro" id="IPR001387">
    <property type="entry name" value="Cro/C1-type_HTH"/>
</dbReference>
<accession>A0A2W5NH38</accession>